<dbReference type="InterPro" id="IPR034603">
    <property type="entry name" value="Dipeptide_epimerase"/>
</dbReference>
<dbReference type="GO" id="GO:0009063">
    <property type="term" value="P:amino acid catabolic process"/>
    <property type="evidence" value="ECO:0007669"/>
    <property type="project" value="InterPro"/>
</dbReference>
<evidence type="ECO:0000256" key="1">
    <source>
        <dbReference type="ARBA" id="ARBA00008031"/>
    </source>
</evidence>
<accession>I0ICV1</accession>
<keyword evidence="3 6" id="KW-0460">Magnesium</keyword>
<dbReference type="InterPro" id="IPR036849">
    <property type="entry name" value="Enolase-like_C_sf"/>
</dbReference>
<evidence type="ECO:0000256" key="7">
    <source>
        <dbReference type="RuleBase" id="RU366006"/>
    </source>
</evidence>
<dbReference type="InterPro" id="IPR029065">
    <property type="entry name" value="Enolase_C-like"/>
</dbReference>
<evidence type="ECO:0000256" key="3">
    <source>
        <dbReference type="ARBA" id="ARBA00022842"/>
    </source>
</evidence>
<dbReference type="SMART" id="SM00922">
    <property type="entry name" value="MR_MLE"/>
    <property type="match status" value="1"/>
</dbReference>
<feature type="binding site" evidence="6">
    <location>
        <position position="177"/>
    </location>
    <ligand>
        <name>Mg(2+)</name>
        <dbReference type="ChEBI" id="CHEBI:18420"/>
    </ligand>
</feature>
<dbReference type="GO" id="GO:0016855">
    <property type="term" value="F:racemase and epimerase activity, acting on amino acids and derivatives"/>
    <property type="evidence" value="ECO:0007669"/>
    <property type="project" value="UniProtKB-UniRule"/>
</dbReference>
<reference evidence="9 10" key="1">
    <citation type="submission" date="2012-02" db="EMBL/GenBank/DDBJ databases">
        <title>Complete genome sequence of Phycisphaera mikurensis NBRC 102666.</title>
        <authorList>
            <person name="Ankai A."/>
            <person name="Hosoyama A."/>
            <person name="Terui Y."/>
            <person name="Sekine M."/>
            <person name="Fukai R."/>
            <person name="Kato Y."/>
            <person name="Nakamura S."/>
            <person name="Yamada-Narita S."/>
            <person name="Kawakoshi A."/>
            <person name="Fukunaga Y."/>
            <person name="Yamazaki S."/>
            <person name="Fujita N."/>
        </authorList>
    </citation>
    <scope>NUCLEOTIDE SEQUENCE [LARGE SCALE GENOMIC DNA]</scope>
    <source>
        <strain evidence="10">NBRC 102666 / KCTC 22515 / FYK2301M01</strain>
    </source>
</reference>
<comment type="cofactor">
    <cofactor evidence="6 7">
        <name>Mg(2+)</name>
        <dbReference type="ChEBI" id="CHEBI:18420"/>
    </cofactor>
    <text evidence="6 7">Binds 1 Mg(2+) ion per subunit.</text>
</comment>
<dbReference type="STRING" id="1142394.PSMK_09300"/>
<dbReference type="SUPFAM" id="SSF51604">
    <property type="entry name" value="Enolase C-terminal domain-like"/>
    <property type="match status" value="1"/>
</dbReference>
<keyword evidence="2 6" id="KW-0479">Metal-binding</keyword>
<dbReference type="Gene3D" id="3.30.390.10">
    <property type="entry name" value="Enolase-like, N-terminal domain"/>
    <property type="match status" value="1"/>
</dbReference>
<evidence type="ECO:0000259" key="8">
    <source>
        <dbReference type="SMART" id="SM00922"/>
    </source>
</evidence>
<dbReference type="AlphaFoldDB" id="I0ICV1"/>
<evidence type="ECO:0000256" key="4">
    <source>
        <dbReference type="ARBA" id="ARBA00023235"/>
    </source>
</evidence>
<dbReference type="KEGG" id="phm:PSMK_09300"/>
<dbReference type="InterPro" id="IPR018110">
    <property type="entry name" value="Mandel_Rmase/mucon_lact_enz_CS"/>
</dbReference>
<dbReference type="EMBL" id="AP012338">
    <property type="protein sequence ID" value="BAM03089.1"/>
    <property type="molecule type" value="Genomic_DNA"/>
</dbReference>
<organism evidence="9 10">
    <name type="scientific">Phycisphaera mikurensis (strain NBRC 102666 / KCTC 22515 / FYK2301M01)</name>
    <dbReference type="NCBI Taxonomy" id="1142394"/>
    <lineage>
        <taxon>Bacteria</taxon>
        <taxon>Pseudomonadati</taxon>
        <taxon>Planctomycetota</taxon>
        <taxon>Phycisphaerae</taxon>
        <taxon>Phycisphaerales</taxon>
        <taxon>Phycisphaeraceae</taxon>
        <taxon>Phycisphaera</taxon>
    </lineage>
</organism>
<dbReference type="eggNOG" id="COG4948">
    <property type="taxonomic scope" value="Bacteria"/>
</dbReference>
<evidence type="ECO:0000256" key="2">
    <source>
        <dbReference type="ARBA" id="ARBA00022723"/>
    </source>
</evidence>
<feature type="active site" description="Proton acceptor; specific for (R)-substrate epimerization" evidence="5">
    <location>
        <position position="152"/>
    </location>
</feature>
<gene>
    <name evidence="9" type="ordered locus">PSMK_09300</name>
</gene>
<dbReference type="InterPro" id="IPR013342">
    <property type="entry name" value="Mandelate_racemase_C"/>
</dbReference>
<sequence>MSGLSMRLAPVSWPLVRPFRIARAEYRTVEALRLELHDGRGNRGRSEALGDDYHGESVASMRRQLEDSRARVEAGIQRVPLIEDFPRGGARHLLDAALWDLEAKRSGVPAWRAAGIGEPRRRVTAFTVGLGDGEELAAELRRVAGFPLLKLKVGGDDPRPLIERVRRTHPDAELILDANAAWSIAQLRSWLPALPGLGVSLLEQPLPPGEDEALADLDHAVPIAADESVDDTATLPPLIGRYDAVNIKLDKAGGLTEALRLADAAGAAGLAVMVGCMGGSSLAMAPAAVLAQRARWIDLDGPLLQREDVSPPIRYEAGWMGFPEPELWG</sequence>
<protein>
    <recommendedName>
        <fullName evidence="7">Dipeptide epimerase</fullName>
        <ecNumber evidence="7">5.1.1.-</ecNumber>
    </recommendedName>
</protein>
<dbReference type="PANTHER" id="PTHR48073:SF2">
    <property type="entry name" value="O-SUCCINYLBENZOATE SYNTHASE"/>
    <property type="match status" value="1"/>
</dbReference>
<dbReference type="SUPFAM" id="SSF54826">
    <property type="entry name" value="Enolase N-terminal domain-like"/>
    <property type="match status" value="1"/>
</dbReference>
<dbReference type="HOGENOM" id="CLU_030273_4_3_0"/>
<dbReference type="EC" id="5.1.1.-" evidence="7"/>
<dbReference type="PROSITE" id="PS00909">
    <property type="entry name" value="MR_MLE_2"/>
    <property type="match status" value="1"/>
</dbReference>
<dbReference type="Proteomes" id="UP000007881">
    <property type="component" value="Chromosome"/>
</dbReference>
<proteinExistence type="inferred from homology"/>
<feature type="active site" description="Proton acceptor; specific for (S)-substrate epimerization" evidence="5">
    <location>
        <position position="248"/>
    </location>
</feature>
<dbReference type="Pfam" id="PF13378">
    <property type="entry name" value="MR_MLE_C"/>
    <property type="match status" value="1"/>
</dbReference>
<evidence type="ECO:0000313" key="9">
    <source>
        <dbReference type="EMBL" id="BAM03089.1"/>
    </source>
</evidence>
<dbReference type="GO" id="GO:0046872">
    <property type="term" value="F:metal ion binding"/>
    <property type="evidence" value="ECO:0007669"/>
    <property type="project" value="UniProtKB-KW"/>
</dbReference>
<evidence type="ECO:0000256" key="6">
    <source>
        <dbReference type="PIRSR" id="PIRSR634603-3"/>
    </source>
</evidence>
<feature type="domain" description="Mandelate racemase/muconate lactonizing enzyme C-terminal" evidence="8">
    <location>
        <begin position="133"/>
        <end position="224"/>
    </location>
</feature>
<name>I0ICV1_PHYMF</name>
<dbReference type="CDD" id="cd03319">
    <property type="entry name" value="L-Ala-DL-Glu_epimerase"/>
    <property type="match status" value="1"/>
</dbReference>
<evidence type="ECO:0000256" key="5">
    <source>
        <dbReference type="PIRSR" id="PIRSR634603-1"/>
    </source>
</evidence>
<evidence type="ECO:0000313" key="10">
    <source>
        <dbReference type="Proteomes" id="UP000007881"/>
    </source>
</evidence>
<keyword evidence="10" id="KW-1185">Reference proteome</keyword>
<feature type="binding site" evidence="6">
    <location>
        <position position="203"/>
    </location>
    <ligand>
        <name>Mg(2+)</name>
        <dbReference type="ChEBI" id="CHEBI:18420"/>
    </ligand>
</feature>
<dbReference type="Gene3D" id="3.20.20.120">
    <property type="entry name" value="Enolase-like C-terminal domain"/>
    <property type="match status" value="1"/>
</dbReference>
<dbReference type="SFLD" id="SFLDG00180">
    <property type="entry name" value="muconate_cycloisomerase"/>
    <property type="match status" value="1"/>
</dbReference>
<keyword evidence="4 7" id="KW-0413">Isomerase</keyword>
<feature type="binding site" evidence="6">
    <location>
        <position position="226"/>
    </location>
    <ligand>
        <name>Mg(2+)</name>
        <dbReference type="ChEBI" id="CHEBI:18420"/>
    </ligand>
</feature>
<dbReference type="InterPro" id="IPR029017">
    <property type="entry name" value="Enolase-like_N"/>
</dbReference>
<dbReference type="PANTHER" id="PTHR48073">
    <property type="entry name" value="O-SUCCINYLBENZOATE SYNTHASE-RELATED"/>
    <property type="match status" value="1"/>
</dbReference>
<comment type="similarity">
    <text evidence="1 7">Belongs to the mandelate racemase/muconate lactonizing enzyme family.</text>
</comment>
<dbReference type="SFLD" id="SFLDS00001">
    <property type="entry name" value="Enolase"/>
    <property type="match status" value="1"/>
</dbReference>